<accession>A0A3E1NIA4</accession>
<proteinExistence type="inferred from homology"/>
<name>A0A3E1NIA4_9BACT</name>
<dbReference type="InterPro" id="IPR000531">
    <property type="entry name" value="Beta-barrel_TonB"/>
</dbReference>
<dbReference type="SUPFAM" id="SSF56935">
    <property type="entry name" value="Porins"/>
    <property type="match status" value="1"/>
</dbReference>
<dbReference type="Pfam" id="PF07715">
    <property type="entry name" value="Plug"/>
    <property type="match status" value="1"/>
</dbReference>
<dbReference type="PANTHER" id="PTHR30069">
    <property type="entry name" value="TONB-DEPENDENT OUTER MEMBRANE RECEPTOR"/>
    <property type="match status" value="1"/>
</dbReference>
<dbReference type="Proteomes" id="UP000261284">
    <property type="component" value="Unassembled WGS sequence"/>
</dbReference>
<feature type="domain" description="TonB-dependent receptor plug" evidence="11">
    <location>
        <begin position="111"/>
        <end position="216"/>
    </location>
</feature>
<keyword evidence="3" id="KW-1134">Transmembrane beta strand</keyword>
<keyword evidence="4" id="KW-0812">Transmembrane</keyword>
<keyword evidence="13" id="KW-1185">Reference proteome</keyword>
<evidence type="ECO:0000256" key="7">
    <source>
        <dbReference type="ARBA" id="ARBA00023237"/>
    </source>
</evidence>
<comment type="similarity">
    <text evidence="8">Belongs to the TonB-dependent receptor family.</text>
</comment>
<feature type="domain" description="TonB-dependent receptor-like beta-barrel" evidence="10">
    <location>
        <begin position="324"/>
        <end position="698"/>
    </location>
</feature>
<keyword evidence="12" id="KW-0675">Receptor</keyword>
<dbReference type="InterPro" id="IPR036942">
    <property type="entry name" value="Beta-barrel_TonB_sf"/>
</dbReference>
<evidence type="ECO:0000256" key="2">
    <source>
        <dbReference type="ARBA" id="ARBA00022448"/>
    </source>
</evidence>
<protein>
    <submittedName>
        <fullName evidence="12">TonB-dependent receptor</fullName>
    </submittedName>
</protein>
<dbReference type="Gene3D" id="2.60.40.1120">
    <property type="entry name" value="Carboxypeptidase-like, regulatory domain"/>
    <property type="match status" value="1"/>
</dbReference>
<dbReference type="GO" id="GO:0009279">
    <property type="term" value="C:cell outer membrane"/>
    <property type="evidence" value="ECO:0007669"/>
    <property type="project" value="UniProtKB-SubCell"/>
</dbReference>
<keyword evidence="5 8" id="KW-0798">TonB box</keyword>
<evidence type="ECO:0000256" key="3">
    <source>
        <dbReference type="ARBA" id="ARBA00022452"/>
    </source>
</evidence>
<dbReference type="Pfam" id="PF13715">
    <property type="entry name" value="CarbopepD_reg_2"/>
    <property type="match status" value="1"/>
</dbReference>
<sequence>MRLLFTFCCLFIAAGAYAQQTIRGTVLDAQSREPLEQALVQYGNASVTTNKQGVFEISGSAISHITVSFIGYQPQQVMLGPQQRTVLVQLQRGAPNLGDVVVNSAAPQQVLHIISRLDLNTEPVKSAQEVLRKVPGLFIAQHQGGGKAEQLFLRGFDLDHGTDINISADGIPVNMVSHAHGQGYADLHFIIPELVKDIDYGKGPYYVGYGNLATAGYVNLSTINSAPQNTLKAEGGRFDTYRVFGMMNLVSAKQQEQGTYALAAGEYQYSNGPFVLPQHFNRINLFAKYGTQLNTRNQLSIMASTLSSSWNATGQVPERAVTEKLIDRFGYIDSIEGGNTHRTNVSVSLNTQLSDHVYWDNQVYYTRYDFKLFSNFTFYATDTINGDRIRQQEGRNLFGYNSRLHKQVSTTAGAYDAVYGAGMRLDKTNGSSLSHMYNRDSLLAYAQYGDITESNEWLYTDQSFKTGNWLFNAGLRADALQFAYLDRISNSRLPSQSKATLSPKVNVQYTFSNSWQLYIKAGKGFHSNDTRAVVMHQGTGILPAAYGSDLGVVWKPAPHLIINAALWYLYLQQEFVYAGDDGTIEPAGRTRRTGIDFSARYQLCKWLFADANLNAARPRSIDAPKDGNRIPLAPTLTSTGGISWHFSNGISGGLRYRYMHNRPANENNSIVAHGYTVTDFSCSYTRRCYEIGIAIENLLNVQWNEAQFDTVSRLKGEAAPLEDLNFTPGNPFNARLKLAVFF</sequence>
<evidence type="ECO:0000256" key="4">
    <source>
        <dbReference type="ARBA" id="ARBA00022692"/>
    </source>
</evidence>
<dbReference type="Gene3D" id="2.170.130.10">
    <property type="entry name" value="TonB-dependent receptor, plug domain"/>
    <property type="match status" value="1"/>
</dbReference>
<evidence type="ECO:0000256" key="1">
    <source>
        <dbReference type="ARBA" id="ARBA00004571"/>
    </source>
</evidence>
<keyword evidence="9" id="KW-0732">Signal</keyword>
<dbReference type="InterPro" id="IPR037066">
    <property type="entry name" value="Plug_dom_sf"/>
</dbReference>
<dbReference type="EMBL" id="QTJU01000005">
    <property type="protein sequence ID" value="RFM27518.1"/>
    <property type="molecule type" value="Genomic_DNA"/>
</dbReference>
<keyword evidence="2" id="KW-0813">Transport</keyword>
<evidence type="ECO:0000256" key="5">
    <source>
        <dbReference type="ARBA" id="ARBA00023077"/>
    </source>
</evidence>
<keyword evidence="7" id="KW-0998">Cell outer membrane</keyword>
<evidence type="ECO:0000256" key="6">
    <source>
        <dbReference type="ARBA" id="ARBA00023136"/>
    </source>
</evidence>
<keyword evidence="6 8" id="KW-0472">Membrane</keyword>
<evidence type="ECO:0000313" key="12">
    <source>
        <dbReference type="EMBL" id="RFM27518.1"/>
    </source>
</evidence>
<feature type="chain" id="PRO_5017778763" evidence="9">
    <location>
        <begin position="19"/>
        <end position="742"/>
    </location>
</feature>
<evidence type="ECO:0000313" key="13">
    <source>
        <dbReference type="Proteomes" id="UP000261284"/>
    </source>
</evidence>
<evidence type="ECO:0000256" key="8">
    <source>
        <dbReference type="RuleBase" id="RU003357"/>
    </source>
</evidence>
<dbReference type="OrthoDB" id="99480at2"/>
<dbReference type="GO" id="GO:0015344">
    <property type="term" value="F:siderophore uptake transmembrane transporter activity"/>
    <property type="evidence" value="ECO:0007669"/>
    <property type="project" value="TreeGrafter"/>
</dbReference>
<comment type="subcellular location">
    <subcellularLocation>
        <location evidence="1">Cell outer membrane</location>
        <topology evidence="1">Multi-pass membrane protein</topology>
    </subcellularLocation>
</comment>
<dbReference type="AlphaFoldDB" id="A0A3E1NIA4"/>
<dbReference type="Gene3D" id="2.40.170.20">
    <property type="entry name" value="TonB-dependent receptor, beta-barrel domain"/>
    <property type="match status" value="1"/>
</dbReference>
<dbReference type="Pfam" id="PF00593">
    <property type="entry name" value="TonB_dep_Rec_b-barrel"/>
    <property type="match status" value="1"/>
</dbReference>
<feature type="signal peptide" evidence="9">
    <location>
        <begin position="1"/>
        <end position="18"/>
    </location>
</feature>
<evidence type="ECO:0000259" key="11">
    <source>
        <dbReference type="Pfam" id="PF07715"/>
    </source>
</evidence>
<gene>
    <name evidence="12" type="ORF">DXN05_15565</name>
</gene>
<evidence type="ECO:0000259" key="10">
    <source>
        <dbReference type="Pfam" id="PF00593"/>
    </source>
</evidence>
<dbReference type="PANTHER" id="PTHR30069:SF36">
    <property type="entry name" value="BLL6948 PROTEIN"/>
    <property type="match status" value="1"/>
</dbReference>
<dbReference type="SUPFAM" id="SSF49464">
    <property type="entry name" value="Carboxypeptidase regulatory domain-like"/>
    <property type="match status" value="1"/>
</dbReference>
<dbReference type="RefSeq" id="WP_116848194.1">
    <property type="nucleotide sequence ID" value="NZ_QTJU01000005.1"/>
</dbReference>
<comment type="caution">
    <text evidence="12">The sequence shown here is derived from an EMBL/GenBank/DDBJ whole genome shotgun (WGS) entry which is preliminary data.</text>
</comment>
<dbReference type="InterPro" id="IPR039426">
    <property type="entry name" value="TonB-dep_rcpt-like"/>
</dbReference>
<reference evidence="12 13" key="1">
    <citation type="submission" date="2018-08" db="EMBL/GenBank/DDBJ databases">
        <title>Chitinophagaceae sp. K23C18032701, a novel bacterium isolated from forest soil.</title>
        <authorList>
            <person name="Wang C."/>
        </authorList>
    </citation>
    <scope>NUCLEOTIDE SEQUENCE [LARGE SCALE GENOMIC DNA]</scope>
    <source>
        <strain evidence="12 13">K23C18032701</strain>
    </source>
</reference>
<dbReference type="GO" id="GO:0044718">
    <property type="term" value="P:siderophore transmembrane transport"/>
    <property type="evidence" value="ECO:0007669"/>
    <property type="project" value="TreeGrafter"/>
</dbReference>
<organism evidence="12 13">
    <name type="scientific">Deminuibacter soli</name>
    <dbReference type="NCBI Taxonomy" id="2291815"/>
    <lineage>
        <taxon>Bacteria</taxon>
        <taxon>Pseudomonadati</taxon>
        <taxon>Bacteroidota</taxon>
        <taxon>Chitinophagia</taxon>
        <taxon>Chitinophagales</taxon>
        <taxon>Chitinophagaceae</taxon>
        <taxon>Deminuibacter</taxon>
    </lineage>
</organism>
<dbReference type="InterPro" id="IPR012910">
    <property type="entry name" value="Plug_dom"/>
</dbReference>
<evidence type="ECO:0000256" key="9">
    <source>
        <dbReference type="SAM" id="SignalP"/>
    </source>
</evidence>
<dbReference type="InterPro" id="IPR008969">
    <property type="entry name" value="CarboxyPept-like_regulatory"/>
</dbReference>